<feature type="region of interest" description="Disordered" evidence="1">
    <location>
        <begin position="114"/>
        <end position="161"/>
    </location>
</feature>
<evidence type="ECO:0000256" key="1">
    <source>
        <dbReference type="SAM" id="MobiDB-lite"/>
    </source>
</evidence>
<evidence type="ECO:0000313" key="4">
    <source>
        <dbReference type="Proteomes" id="UP000265341"/>
    </source>
</evidence>
<keyword evidence="2" id="KW-0732">Signal</keyword>
<evidence type="ECO:0000256" key="2">
    <source>
        <dbReference type="SAM" id="SignalP"/>
    </source>
</evidence>
<feature type="region of interest" description="Disordered" evidence="1">
    <location>
        <begin position="337"/>
        <end position="476"/>
    </location>
</feature>
<evidence type="ECO:0000313" key="3">
    <source>
        <dbReference type="EMBL" id="RIH81945.1"/>
    </source>
</evidence>
<feature type="compositionally biased region" description="Low complexity" evidence="1">
    <location>
        <begin position="114"/>
        <end position="129"/>
    </location>
</feature>
<gene>
    <name evidence="3" type="ORF">Mrose_03501</name>
</gene>
<protein>
    <recommendedName>
        <fullName evidence="5">Type II secretion system protein D</fullName>
    </recommendedName>
</protein>
<comment type="caution">
    <text evidence="3">The sequence shown here is derived from an EMBL/GenBank/DDBJ whole genome shotgun (WGS) entry which is preliminary data.</text>
</comment>
<feature type="compositionally biased region" description="Gly residues" evidence="1">
    <location>
        <begin position="390"/>
        <end position="405"/>
    </location>
</feature>
<feature type="region of interest" description="Disordered" evidence="1">
    <location>
        <begin position="234"/>
        <end position="275"/>
    </location>
</feature>
<feature type="signal peptide" evidence="2">
    <location>
        <begin position="1"/>
        <end position="17"/>
    </location>
</feature>
<keyword evidence="4" id="KW-1185">Reference proteome</keyword>
<reference evidence="3 4" key="1">
    <citation type="submission" date="2018-08" db="EMBL/GenBank/DDBJ databases">
        <title>Meiothermus roseus NBRC 110900 genome sequencing project.</title>
        <authorList>
            <person name="Da Costa M.S."/>
            <person name="Albuquerque L."/>
            <person name="Raposo P."/>
            <person name="Froufe H.J.C."/>
            <person name="Barroso C.S."/>
            <person name="Egas C."/>
        </authorList>
    </citation>
    <scope>NUCLEOTIDE SEQUENCE [LARGE SCALE GENOMIC DNA]</scope>
    <source>
        <strain evidence="3 4">NBRC 110900</strain>
    </source>
</reference>
<dbReference type="AlphaFoldDB" id="A0A399EC77"/>
<proteinExistence type="predicted"/>
<feature type="compositionally biased region" description="Low complexity" evidence="1">
    <location>
        <begin position="234"/>
        <end position="250"/>
    </location>
</feature>
<feature type="compositionally biased region" description="Gly residues" evidence="1">
    <location>
        <begin position="425"/>
        <end position="438"/>
    </location>
</feature>
<dbReference type="EMBL" id="QWLA01000126">
    <property type="protein sequence ID" value="RIH81945.1"/>
    <property type="molecule type" value="Genomic_DNA"/>
</dbReference>
<name>A0A399EC77_9DEIN</name>
<evidence type="ECO:0008006" key="5">
    <source>
        <dbReference type="Google" id="ProtNLM"/>
    </source>
</evidence>
<sequence>MKRYVWLCVLAGSLALAGSLPPGKAFDVPVSVEVRAGVSLGDAIRILARSAGLSVVVAQAPELQAKVTLDVKSKPFRQVWEGLFMGAARNLDYKVLPSGLIVVAPRAELEAFAAAQGPKPQPQGAQAPAPATPPAATPPTAADSLRDGASPARPEDDPLRDRLAPVHREAARRVAVYPVDDPQTLAPLAQGLLPQSRVFVLTQPRALVVEATESQHQQLAALLAALAEAAGPGGLPPQEAAASPLAGRAAPVPPQDGPRPEPKPEPDPRKQDAPQEQEAVLLFAAPDAGASLAQALGLRFKEAKVTHLEALKVVMVQLPRALAAEAQDFVRQLEAARPAVPGPRRPRGAGVAAGLRQGQGGARSGGQAAAGIEGGAPGRRRAHQHRAAAGPGGGGGGHRAAGGRAGPARPPGGPAGARRADHQRPGGGRARGPGGGAGPLQPQGRPRQRHGRAGYGGGQDPAAQARCDPQGAAERG</sequence>
<feature type="chain" id="PRO_5017311495" description="Type II secretion system protein D" evidence="2">
    <location>
        <begin position="18"/>
        <end position="476"/>
    </location>
</feature>
<organism evidence="3 4">
    <name type="scientific">Calidithermus roseus</name>
    <dbReference type="NCBI Taxonomy" id="1644118"/>
    <lineage>
        <taxon>Bacteria</taxon>
        <taxon>Thermotogati</taxon>
        <taxon>Deinococcota</taxon>
        <taxon>Deinococci</taxon>
        <taxon>Thermales</taxon>
        <taxon>Thermaceae</taxon>
        <taxon>Calidithermus</taxon>
    </lineage>
</organism>
<feature type="compositionally biased region" description="Basic and acidic residues" evidence="1">
    <location>
        <begin position="258"/>
        <end position="273"/>
    </location>
</feature>
<dbReference type="Proteomes" id="UP000265341">
    <property type="component" value="Unassembled WGS sequence"/>
</dbReference>
<accession>A0A399EC77</accession>